<accession>A0A3G2KIU0</accession>
<keyword evidence="3" id="KW-1185">Reference proteome</keyword>
<evidence type="ECO:0000256" key="1">
    <source>
        <dbReference type="SAM" id="MobiDB-lite"/>
    </source>
</evidence>
<evidence type="ECO:0000313" key="2">
    <source>
        <dbReference type="EMBL" id="AYN58912.1"/>
    </source>
</evidence>
<evidence type="ECO:0000313" key="3">
    <source>
        <dbReference type="Proteomes" id="UP000269345"/>
    </source>
</evidence>
<dbReference type="KEGG" id="vg:77931675"/>
<feature type="region of interest" description="Disordered" evidence="1">
    <location>
        <begin position="111"/>
        <end position="143"/>
    </location>
</feature>
<dbReference type="GeneID" id="77931675"/>
<protein>
    <submittedName>
        <fullName evidence="2">Uncharacterized protein</fullName>
    </submittedName>
</protein>
<reference evidence="2 3" key="1">
    <citation type="submission" date="2018-09" db="EMBL/GenBank/DDBJ databases">
        <authorList>
            <person name="Rimple P.A."/>
            <person name="Stoner T.H."/>
            <person name="Garlena R.A."/>
            <person name="Russell D.A."/>
            <person name="Pope W.H."/>
            <person name="Jacobs-Sera D."/>
            <person name="Hatfull G.F."/>
        </authorList>
    </citation>
    <scope>NUCLEOTIDE SEQUENCE [LARGE SCALE GENOMIC DNA]</scope>
</reference>
<organism evidence="2 3">
    <name type="scientific">Arthrobacter phage Richie</name>
    <dbReference type="NCBI Taxonomy" id="2419967"/>
    <lineage>
        <taxon>Viruses</taxon>
        <taxon>Duplodnaviria</taxon>
        <taxon>Heunggongvirae</taxon>
        <taxon>Uroviricota</taxon>
        <taxon>Caudoviricetes</taxon>
        <taxon>Richievirus</taxon>
        <taxon>Richievirus richie</taxon>
    </lineage>
</organism>
<dbReference type="RefSeq" id="YP_010655807.1">
    <property type="nucleotide sequence ID" value="NC_070831.1"/>
</dbReference>
<dbReference type="EMBL" id="MH834625">
    <property type="protein sequence ID" value="AYN58912.1"/>
    <property type="molecule type" value="Genomic_DNA"/>
</dbReference>
<name>A0A3G2KIU0_9CAUD</name>
<dbReference type="Proteomes" id="UP000269345">
    <property type="component" value="Segment"/>
</dbReference>
<gene>
    <name evidence="2" type="primary">86</name>
    <name evidence="2" type="ORF">PBI_RICHIE_86</name>
</gene>
<proteinExistence type="predicted"/>
<sequence length="143" mass="16293">MDFSNTTARRARKQHTCEECGRIIEPGETYHRTAGSWEGDFFTNVACAHCNAFRKHIDKADDYYRESYFGGAGEWAANAYVGATDLPGTTWEQRLALYRMTREFNRRWRDRTGQLRPVPAEPNREAVPTGAASLIPATEQDTK</sequence>